<dbReference type="AlphaFoldDB" id="A0A3D8J6E5"/>
<comment type="function">
    <text evidence="9">Hydrolyzes 6-aminopenicillinic acid and 7-aminocephalosporanic acid (ACA) derivatives.</text>
</comment>
<dbReference type="GO" id="GO:0046677">
    <property type="term" value="P:response to antibiotic"/>
    <property type="evidence" value="ECO:0007669"/>
    <property type="project" value="UniProtKB-KW"/>
</dbReference>
<evidence type="ECO:0000256" key="2">
    <source>
        <dbReference type="ARBA" id="ARBA00008486"/>
    </source>
</evidence>
<evidence type="ECO:0000313" key="10">
    <source>
        <dbReference type="EMBL" id="RDU72391.1"/>
    </source>
</evidence>
<evidence type="ECO:0000256" key="5">
    <source>
        <dbReference type="ARBA" id="ARBA00022801"/>
    </source>
</evidence>
<gene>
    <name evidence="10" type="ORF">CQA66_04835</name>
</gene>
<dbReference type="EMBL" id="NXLW01000007">
    <property type="protein sequence ID" value="RDU72391.1"/>
    <property type="molecule type" value="Genomic_DNA"/>
</dbReference>
<evidence type="ECO:0000256" key="1">
    <source>
        <dbReference type="ARBA" id="ARBA00001526"/>
    </source>
</evidence>
<feature type="signal peptide" evidence="9">
    <location>
        <begin position="1"/>
        <end position="20"/>
    </location>
</feature>
<dbReference type="PANTHER" id="PTHR13891:SF1">
    <property type="entry name" value="CYTOCHROME C OXIDASE ASSEMBLY FACTOR 7"/>
    <property type="match status" value="1"/>
</dbReference>
<keyword evidence="5 9" id="KW-0378">Hydrolase</keyword>
<protein>
    <recommendedName>
        <fullName evidence="3 9">Beta-lactamase</fullName>
        <ecNumber evidence="3 9">3.5.2.6</ecNumber>
    </recommendedName>
</protein>
<dbReference type="GO" id="GO:0008800">
    <property type="term" value="F:beta-lactamase activity"/>
    <property type="evidence" value="ECO:0007669"/>
    <property type="project" value="UniProtKB-UniRule"/>
</dbReference>
<keyword evidence="9" id="KW-0732">Signal</keyword>
<dbReference type="Pfam" id="PF08238">
    <property type="entry name" value="Sel1"/>
    <property type="match status" value="2"/>
</dbReference>
<evidence type="ECO:0000256" key="4">
    <source>
        <dbReference type="ARBA" id="ARBA00022737"/>
    </source>
</evidence>
<proteinExistence type="inferred from homology"/>
<dbReference type="SUPFAM" id="SSF81901">
    <property type="entry name" value="HCP-like"/>
    <property type="match status" value="1"/>
</dbReference>
<keyword evidence="8" id="KW-0046">Antibiotic resistance</keyword>
<evidence type="ECO:0000256" key="6">
    <source>
        <dbReference type="ARBA" id="ARBA00022803"/>
    </source>
</evidence>
<accession>A0A3D8J6E5</accession>
<dbReference type="InterPro" id="IPR040239">
    <property type="entry name" value="HcpB-like"/>
</dbReference>
<evidence type="ECO:0000256" key="3">
    <source>
        <dbReference type="ARBA" id="ARBA00012865"/>
    </source>
</evidence>
<reference evidence="10 11" key="1">
    <citation type="submission" date="2018-04" db="EMBL/GenBank/DDBJ databases">
        <title>Novel Campyloabacter and Helicobacter Species and Strains.</title>
        <authorList>
            <person name="Mannion A.J."/>
            <person name="Shen Z."/>
            <person name="Fox J.G."/>
        </authorList>
    </citation>
    <scope>NUCLEOTIDE SEQUENCE [LARGE SCALE GENOMIC DNA]</scope>
    <source>
        <strain evidence="10 11">MIT 97-5075</strain>
    </source>
</reference>
<keyword evidence="6" id="KW-0802">TPR repeat</keyword>
<evidence type="ECO:0000256" key="7">
    <source>
        <dbReference type="ARBA" id="ARBA00023157"/>
    </source>
</evidence>
<dbReference type="RefSeq" id="WP_104762830.1">
    <property type="nucleotide sequence ID" value="NZ_FZPM01000009.1"/>
</dbReference>
<keyword evidence="11" id="KW-1185">Reference proteome</keyword>
<dbReference type="GO" id="GO:0005576">
    <property type="term" value="C:extracellular region"/>
    <property type="evidence" value="ECO:0007669"/>
    <property type="project" value="UniProtKB-SubCell"/>
</dbReference>
<comment type="subcellular location">
    <subcellularLocation>
        <location evidence="9">Secreted</location>
    </subcellularLocation>
</comment>
<keyword evidence="7" id="KW-1015">Disulfide bond</keyword>
<dbReference type="PANTHER" id="PTHR13891">
    <property type="entry name" value="CYTOCHROME C OXIDASE ASSEMBLY FACTOR 7"/>
    <property type="match status" value="1"/>
</dbReference>
<keyword evidence="4" id="KW-0677">Repeat</keyword>
<name>A0A3D8J6E5_9HELI</name>
<evidence type="ECO:0000313" key="11">
    <source>
        <dbReference type="Proteomes" id="UP000256424"/>
    </source>
</evidence>
<comment type="similarity">
    <text evidence="2 9">Belongs to the hcp beta-lactamase family.</text>
</comment>
<comment type="catalytic activity">
    <reaction evidence="1 9">
        <text>a beta-lactam + H2O = a substituted beta-amino acid</text>
        <dbReference type="Rhea" id="RHEA:20401"/>
        <dbReference type="ChEBI" id="CHEBI:15377"/>
        <dbReference type="ChEBI" id="CHEBI:35627"/>
        <dbReference type="ChEBI" id="CHEBI:140347"/>
        <dbReference type="EC" id="3.5.2.6"/>
    </reaction>
</comment>
<evidence type="ECO:0000256" key="8">
    <source>
        <dbReference type="ARBA" id="ARBA00023251"/>
    </source>
</evidence>
<dbReference type="EC" id="3.5.2.6" evidence="3 9"/>
<dbReference type="Gene3D" id="1.25.40.10">
    <property type="entry name" value="Tetratricopeptide repeat domain"/>
    <property type="match status" value="1"/>
</dbReference>
<comment type="caution">
    <text evidence="10">The sequence shown here is derived from an EMBL/GenBank/DDBJ whole genome shotgun (WGS) entry which is preliminary data.</text>
</comment>
<feature type="chain" id="PRO_5036516688" description="Beta-lactamase" evidence="9">
    <location>
        <begin position="21"/>
        <end position="266"/>
    </location>
</feature>
<sequence length="266" mass="30575">MWLKRLLLLFCCVLPIYVCAQDSLKFTTVSSLDGDFLVWHKQCKQKDYQACYFLGLSFMQGYKTLPDIQKGNKTLLMACQNRILESCLALQQYYPLDSDSILLATMQPTWNSAFLAYKEACDLEDIESCETLAKFLLQHKQTLINKESTEQYQPVYAQILNVLDNFCNAQAEDSLNNSTCQTLENFKLIFYNVNTSQIPALLISCKKSLQTPYAARTDCARLANAYARGDNVSQDKMKAYEYFSLACQRHKRFCYNKVLDSILSKE</sequence>
<dbReference type="OrthoDB" id="5329224at2"/>
<organism evidence="10 11">
    <name type="scientific">Helicobacter aurati</name>
    <dbReference type="NCBI Taxonomy" id="137778"/>
    <lineage>
        <taxon>Bacteria</taxon>
        <taxon>Pseudomonadati</taxon>
        <taxon>Campylobacterota</taxon>
        <taxon>Epsilonproteobacteria</taxon>
        <taxon>Campylobacterales</taxon>
        <taxon>Helicobacteraceae</taxon>
        <taxon>Helicobacter</taxon>
    </lineage>
</organism>
<dbReference type="Proteomes" id="UP000256424">
    <property type="component" value="Unassembled WGS sequence"/>
</dbReference>
<evidence type="ECO:0000256" key="9">
    <source>
        <dbReference type="RuleBase" id="RU366075"/>
    </source>
</evidence>
<keyword evidence="9" id="KW-0964">Secreted</keyword>
<dbReference type="InterPro" id="IPR006597">
    <property type="entry name" value="Sel1-like"/>
</dbReference>
<dbReference type="InterPro" id="IPR011990">
    <property type="entry name" value="TPR-like_helical_dom_sf"/>
</dbReference>